<accession>A0A497EN16</accession>
<dbReference type="Proteomes" id="UP000272051">
    <property type="component" value="Unassembled WGS sequence"/>
</dbReference>
<dbReference type="EMBL" id="QMQV01000083">
    <property type="protein sequence ID" value="RLE48274.1"/>
    <property type="molecule type" value="Genomic_DNA"/>
</dbReference>
<name>A0A497EN16_9CREN</name>
<sequence length="114" mass="12617">MGSSTLSIIALCAISVHENLEAKLRNGEAVVVCPSLEDYALIQEKVCKKLLQAENKVKAVELSVIELPCCYALIGMVSEALRTFASKNSEKRIIPIYVKNVEPHLMERVEAELM</sequence>
<comment type="caution">
    <text evidence="1">The sequence shown here is derived from an EMBL/GenBank/DDBJ whole genome shotgun (WGS) entry which is preliminary data.</text>
</comment>
<evidence type="ECO:0000313" key="4">
    <source>
        <dbReference type="Proteomes" id="UP000278475"/>
    </source>
</evidence>
<organism evidence="1 4">
    <name type="scientific">Thermoproteota archaeon</name>
    <dbReference type="NCBI Taxonomy" id="2056631"/>
    <lineage>
        <taxon>Archaea</taxon>
        <taxon>Thermoproteota</taxon>
    </lineage>
</organism>
<dbReference type="EMBL" id="QMQX01000028">
    <property type="protein sequence ID" value="RLE52943.1"/>
    <property type="molecule type" value="Genomic_DNA"/>
</dbReference>
<evidence type="ECO:0008006" key="5">
    <source>
        <dbReference type="Google" id="ProtNLM"/>
    </source>
</evidence>
<evidence type="ECO:0000313" key="3">
    <source>
        <dbReference type="Proteomes" id="UP000272051"/>
    </source>
</evidence>
<evidence type="ECO:0000313" key="2">
    <source>
        <dbReference type="EMBL" id="RLE52943.1"/>
    </source>
</evidence>
<gene>
    <name evidence="1" type="ORF">DRJ31_07565</name>
    <name evidence="2" type="ORF">DRJ33_02355</name>
</gene>
<proteinExistence type="predicted"/>
<dbReference type="AlphaFoldDB" id="A0A497EN16"/>
<protein>
    <recommendedName>
        <fullName evidence="5">4Fe-4S ferredoxin</fullName>
    </recommendedName>
</protein>
<evidence type="ECO:0000313" key="1">
    <source>
        <dbReference type="EMBL" id="RLE48274.1"/>
    </source>
</evidence>
<dbReference type="Proteomes" id="UP000278475">
    <property type="component" value="Unassembled WGS sequence"/>
</dbReference>
<reference evidence="3 4" key="1">
    <citation type="submission" date="2018-06" db="EMBL/GenBank/DDBJ databases">
        <title>Extensive metabolic versatility and redundancy in microbially diverse, dynamic hydrothermal sediments.</title>
        <authorList>
            <person name="Dombrowski N."/>
            <person name="Teske A."/>
            <person name="Baker B.J."/>
        </authorList>
    </citation>
    <scope>NUCLEOTIDE SEQUENCE [LARGE SCALE GENOMIC DNA]</scope>
    <source>
        <strain evidence="2">B34_G17</strain>
        <strain evidence="1">B66_G16</strain>
    </source>
</reference>